<feature type="transmembrane region" description="Helical" evidence="7">
    <location>
        <begin position="353"/>
        <end position="375"/>
    </location>
</feature>
<evidence type="ECO:0000256" key="2">
    <source>
        <dbReference type="ARBA" id="ARBA00008807"/>
    </source>
</evidence>
<feature type="transmembrane region" description="Helical" evidence="7">
    <location>
        <begin position="104"/>
        <end position="123"/>
    </location>
</feature>
<evidence type="ECO:0000313" key="9">
    <source>
        <dbReference type="Proteomes" id="UP000187429"/>
    </source>
</evidence>
<organism evidence="8 9">
    <name type="scientific">Smittium culicis</name>
    <dbReference type="NCBI Taxonomy" id="133412"/>
    <lineage>
        <taxon>Eukaryota</taxon>
        <taxon>Fungi</taxon>
        <taxon>Fungi incertae sedis</taxon>
        <taxon>Zoopagomycota</taxon>
        <taxon>Kickxellomycotina</taxon>
        <taxon>Harpellomycetes</taxon>
        <taxon>Harpellales</taxon>
        <taxon>Legeriomycetaceae</taxon>
        <taxon>Smittium</taxon>
    </lineage>
</organism>
<evidence type="ECO:0000313" key="8">
    <source>
        <dbReference type="EMBL" id="OMJ07426.1"/>
    </source>
</evidence>
<keyword evidence="3" id="KW-0813">Transport</keyword>
<feature type="transmembrane region" description="Helical" evidence="7">
    <location>
        <begin position="143"/>
        <end position="161"/>
    </location>
</feature>
<dbReference type="InterPro" id="IPR004813">
    <property type="entry name" value="OPT"/>
</dbReference>
<dbReference type="PANTHER" id="PTHR31645:SF0">
    <property type="entry name" value="OLIGOPEPTIDE TRANSPORTER YGL114W-RELATED"/>
    <property type="match status" value="1"/>
</dbReference>
<evidence type="ECO:0000256" key="1">
    <source>
        <dbReference type="ARBA" id="ARBA00004141"/>
    </source>
</evidence>
<evidence type="ECO:0000256" key="5">
    <source>
        <dbReference type="ARBA" id="ARBA00022989"/>
    </source>
</evidence>
<dbReference type="GO" id="GO:0000329">
    <property type="term" value="C:fungal-type vacuole membrane"/>
    <property type="evidence" value="ECO:0007669"/>
    <property type="project" value="TreeGrafter"/>
</dbReference>
<dbReference type="PANTHER" id="PTHR31645">
    <property type="entry name" value="OLIGOPEPTIDE TRANSPORTER YGL114W-RELATED"/>
    <property type="match status" value="1"/>
</dbReference>
<dbReference type="EMBL" id="LSSM01007656">
    <property type="protein sequence ID" value="OMJ07426.1"/>
    <property type="molecule type" value="Genomic_DNA"/>
</dbReference>
<accession>A0A1R1WYG4</accession>
<feature type="transmembrane region" description="Helical" evidence="7">
    <location>
        <begin position="631"/>
        <end position="652"/>
    </location>
</feature>
<gene>
    <name evidence="8" type="ORF">AYI69_g11459</name>
</gene>
<proteinExistence type="inferred from homology"/>
<reference evidence="9" key="1">
    <citation type="submission" date="2017-01" db="EMBL/GenBank/DDBJ databases">
        <authorList>
            <person name="Wang Y."/>
            <person name="White M."/>
            <person name="Kvist S."/>
            <person name="Moncalvo J.-M."/>
        </authorList>
    </citation>
    <scope>NUCLEOTIDE SEQUENCE [LARGE SCALE GENOMIC DNA]</scope>
    <source>
        <strain evidence="9">ID-206-W2</strain>
    </source>
</reference>
<comment type="similarity">
    <text evidence="2">Belongs to the oligopeptide OPT transporter family.</text>
</comment>
<keyword evidence="5 7" id="KW-1133">Transmembrane helix</keyword>
<feature type="transmembrane region" description="Helical" evidence="7">
    <location>
        <begin position="570"/>
        <end position="587"/>
    </location>
</feature>
<comment type="subcellular location">
    <subcellularLocation>
        <location evidence="1">Membrane</location>
        <topology evidence="1">Multi-pass membrane protein</topology>
    </subcellularLocation>
</comment>
<keyword evidence="6 7" id="KW-0472">Membrane</keyword>
<protein>
    <submittedName>
        <fullName evidence="8">Putative oligopeptide transporter</fullName>
    </submittedName>
</protein>
<feature type="transmembrane region" description="Helical" evidence="7">
    <location>
        <begin position="256"/>
        <end position="276"/>
    </location>
</feature>
<dbReference type="InterPro" id="IPR045035">
    <property type="entry name" value="YSL-like"/>
</dbReference>
<name>A0A1R1WYG4_9FUNG</name>
<evidence type="ECO:0000256" key="6">
    <source>
        <dbReference type="ARBA" id="ARBA00023136"/>
    </source>
</evidence>
<comment type="caution">
    <text evidence="8">The sequence shown here is derived from an EMBL/GenBank/DDBJ whole genome shotgun (WGS) entry which is preliminary data.</text>
</comment>
<dbReference type="NCBIfam" id="TIGR00728">
    <property type="entry name" value="OPT_sfam"/>
    <property type="match status" value="1"/>
</dbReference>
<keyword evidence="4 7" id="KW-0812">Transmembrane</keyword>
<evidence type="ECO:0000256" key="3">
    <source>
        <dbReference type="ARBA" id="ARBA00022448"/>
    </source>
</evidence>
<feature type="transmembrane region" description="Helical" evidence="7">
    <location>
        <begin position="461"/>
        <end position="481"/>
    </location>
</feature>
<feature type="transmembrane region" description="Helical" evidence="7">
    <location>
        <begin position="734"/>
        <end position="759"/>
    </location>
</feature>
<dbReference type="Pfam" id="PF03169">
    <property type="entry name" value="OPT"/>
    <property type="match status" value="1"/>
</dbReference>
<feature type="transmembrane region" description="Helical" evidence="7">
    <location>
        <begin position="695"/>
        <end position="713"/>
    </location>
</feature>
<keyword evidence="9" id="KW-1185">Reference proteome</keyword>
<feature type="transmembrane region" description="Helical" evidence="7">
    <location>
        <begin position="488"/>
        <end position="506"/>
    </location>
</feature>
<evidence type="ECO:0000256" key="4">
    <source>
        <dbReference type="ARBA" id="ARBA00022692"/>
    </source>
</evidence>
<dbReference type="AlphaFoldDB" id="A0A1R1WYG4"/>
<sequence>MLNNSTYQAEYTRLSSDTLSVIGRTTESDQVEKSHFTWRAVLVGLFFGTLLCFSNMYFGLQTGWISMMSLQSSLVGFAVFKAMEPLLKKKFSIYENVLVQTTSVAAATMPLAGGFVGILPAFNMLTKEEIGDNLLLGTDIYRLIMWGFGLSLFGVFFAILLRKQLLIKEKLRFPSGSATAEMIAVLHNKKNLELSILDQITNENSQNQEYLPPPTLSQNSAIVQHPRLFDGIDTADDPDSVDEPQYGEPSDWKFKIYLLFVSFSISSIYTIVANIYPSVNKVPIFGHYLSDVWLWNLRPSFSFAGQGIIMGLPTTTHMLLGAIVGWGILSPLAKLKNWAPGPVSDWKTGSRGWILWVSLAVMVSESLTSLSIMVLEESYAAFTGNNKSSSIPPNRLIQHQNVGSSESNLLTVTNQTSVTNDLYLSTNHINRTSDCASNDDHADNSDPNDYYSDKVISNKTAWIGLIVSTLACALIMQNLLLIPIIKTILAVIIACLLAVLSVRALGKTDLNPVSGIGKISQIIFAYLMPRNLIGNLVAGAVAEAGAMQAGDLMQDLKTGHLIGANPNAQFYAQFIGSVFSVFVSAYAYKLYTKLYEIPGPVFAVPTAQVWLDMARLVNGELLPPYCREFSFYFGLFFGLLVVVQKLSTMLTFINSYSNSGYIIPQYISNSRYMKLFQDFSGMAFAIGIYNSPDFTLARFFGALSVEFFIYLFYKNQQKNNLSVYASYTSAKQHLMPFIIIIASGFVLGEGATAFAILFYDNTISSLKNLI</sequence>
<evidence type="ECO:0000256" key="7">
    <source>
        <dbReference type="SAM" id="Phobius"/>
    </source>
</evidence>
<dbReference type="GO" id="GO:0035673">
    <property type="term" value="F:oligopeptide transmembrane transporter activity"/>
    <property type="evidence" value="ECO:0007669"/>
    <property type="project" value="InterPro"/>
</dbReference>
<feature type="transmembrane region" description="Helical" evidence="7">
    <location>
        <begin position="36"/>
        <end position="58"/>
    </location>
</feature>
<feature type="transmembrane region" description="Helical" evidence="7">
    <location>
        <begin position="303"/>
        <end position="332"/>
    </location>
</feature>
<dbReference type="OrthoDB" id="627262at2759"/>
<dbReference type="Proteomes" id="UP000187429">
    <property type="component" value="Unassembled WGS sequence"/>
</dbReference>